<feature type="compositionally biased region" description="Polar residues" evidence="1">
    <location>
        <begin position="1323"/>
        <end position="1341"/>
    </location>
</feature>
<dbReference type="Pfam" id="PF01852">
    <property type="entry name" value="START"/>
    <property type="match status" value="1"/>
</dbReference>
<reference evidence="4" key="1">
    <citation type="journal article" date="2022" name="New Phytol.">
        <title>Evolutionary transition to the ectomycorrhizal habit in the genomes of a hyperdiverse lineage of mushroom-forming fungi.</title>
        <authorList>
            <person name="Looney B."/>
            <person name="Miyauchi S."/>
            <person name="Morin E."/>
            <person name="Drula E."/>
            <person name="Courty P.E."/>
            <person name="Kohler A."/>
            <person name="Kuo A."/>
            <person name="LaButti K."/>
            <person name="Pangilinan J."/>
            <person name="Lipzen A."/>
            <person name="Riley R."/>
            <person name="Andreopoulos W."/>
            <person name="He G."/>
            <person name="Johnson J."/>
            <person name="Nolan M."/>
            <person name="Tritt A."/>
            <person name="Barry K.W."/>
            <person name="Grigoriev I.V."/>
            <person name="Nagy L.G."/>
            <person name="Hibbett D."/>
            <person name="Henrissat B."/>
            <person name="Matheny P.B."/>
            <person name="Labbe J."/>
            <person name="Martin F.M."/>
        </authorList>
    </citation>
    <scope>NUCLEOTIDE SEQUENCE</scope>
    <source>
        <strain evidence="4">BPL690</strain>
    </source>
</reference>
<evidence type="ECO:0000313" key="5">
    <source>
        <dbReference type="Proteomes" id="UP001203297"/>
    </source>
</evidence>
<feature type="region of interest" description="Disordered" evidence="1">
    <location>
        <begin position="459"/>
        <end position="493"/>
    </location>
</feature>
<feature type="region of interest" description="Disordered" evidence="1">
    <location>
        <begin position="1704"/>
        <end position="1737"/>
    </location>
</feature>
<feature type="compositionally biased region" description="Low complexity" evidence="1">
    <location>
        <begin position="898"/>
        <end position="915"/>
    </location>
</feature>
<keyword evidence="2" id="KW-0472">Membrane</keyword>
<gene>
    <name evidence="4" type="ORF">B0F90DRAFT_1751179</name>
</gene>
<feature type="region of interest" description="Disordered" evidence="1">
    <location>
        <begin position="36"/>
        <end position="55"/>
    </location>
</feature>
<dbReference type="PROSITE" id="PS50848">
    <property type="entry name" value="START"/>
    <property type="match status" value="2"/>
</dbReference>
<keyword evidence="5" id="KW-1185">Reference proteome</keyword>
<dbReference type="GO" id="GO:0008289">
    <property type="term" value="F:lipid binding"/>
    <property type="evidence" value="ECO:0007669"/>
    <property type="project" value="InterPro"/>
</dbReference>
<feature type="region of interest" description="Disordered" evidence="1">
    <location>
        <begin position="881"/>
        <end position="915"/>
    </location>
</feature>
<evidence type="ECO:0000256" key="2">
    <source>
        <dbReference type="SAM" id="Phobius"/>
    </source>
</evidence>
<feature type="transmembrane region" description="Helical" evidence="2">
    <location>
        <begin position="1752"/>
        <end position="1771"/>
    </location>
</feature>
<accession>A0AAD4LZB3</accession>
<feature type="region of interest" description="Disordered" evidence="1">
    <location>
        <begin position="1287"/>
        <end position="1341"/>
    </location>
</feature>
<dbReference type="Proteomes" id="UP001203297">
    <property type="component" value="Unassembled WGS sequence"/>
</dbReference>
<feature type="domain" description="START" evidence="3">
    <location>
        <begin position="969"/>
        <end position="1187"/>
    </location>
</feature>
<comment type="caution">
    <text evidence="4">The sequence shown here is derived from an EMBL/GenBank/DDBJ whole genome shotgun (WGS) entry which is preliminary data.</text>
</comment>
<dbReference type="PANTHER" id="PTHR19308">
    <property type="entry name" value="PHOSPHATIDYLCHOLINE TRANSFER PROTEIN"/>
    <property type="match status" value="1"/>
</dbReference>
<evidence type="ECO:0000259" key="3">
    <source>
        <dbReference type="PROSITE" id="PS50848"/>
    </source>
</evidence>
<dbReference type="InterPro" id="IPR023393">
    <property type="entry name" value="START-like_dom_sf"/>
</dbReference>
<dbReference type="SUPFAM" id="SSF55961">
    <property type="entry name" value="Bet v1-like"/>
    <property type="match status" value="3"/>
</dbReference>
<dbReference type="EMBL" id="WTXG01000059">
    <property type="protein sequence ID" value="KAI0295369.1"/>
    <property type="molecule type" value="Genomic_DNA"/>
</dbReference>
<proteinExistence type="predicted"/>
<feature type="compositionally biased region" description="Low complexity" evidence="1">
    <location>
        <begin position="459"/>
        <end position="477"/>
    </location>
</feature>
<dbReference type="GO" id="GO:0005737">
    <property type="term" value="C:cytoplasm"/>
    <property type="evidence" value="ECO:0007669"/>
    <property type="project" value="UniProtKB-ARBA"/>
</dbReference>
<feature type="compositionally biased region" description="Low complexity" evidence="1">
    <location>
        <begin position="361"/>
        <end position="377"/>
    </location>
</feature>
<dbReference type="CDD" id="cd00177">
    <property type="entry name" value="START"/>
    <property type="match status" value="1"/>
</dbReference>
<evidence type="ECO:0000313" key="4">
    <source>
        <dbReference type="EMBL" id="KAI0295369.1"/>
    </source>
</evidence>
<evidence type="ECO:0000256" key="1">
    <source>
        <dbReference type="SAM" id="MobiDB-lite"/>
    </source>
</evidence>
<keyword evidence="2" id="KW-1133">Transmembrane helix</keyword>
<feature type="domain" description="START" evidence="3">
    <location>
        <begin position="518"/>
        <end position="686"/>
    </location>
</feature>
<feature type="region of interest" description="Disordered" evidence="1">
    <location>
        <begin position="1612"/>
        <end position="1650"/>
    </location>
</feature>
<feature type="compositionally biased region" description="Polar residues" evidence="1">
    <location>
        <begin position="1630"/>
        <end position="1650"/>
    </location>
</feature>
<keyword evidence="2" id="KW-0812">Transmembrane</keyword>
<dbReference type="Gene3D" id="3.30.530.20">
    <property type="match status" value="3"/>
</dbReference>
<feature type="compositionally biased region" description="Basic and acidic residues" evidence="1">
    <location>
        <begin position="1613"/>
        <end position="1626"/>
    </location>
</feature>
<protein>
    <recommendedName>
        <fullName evidence="3">START domain-containing protein</fullName>
    </recommendedName>
</protein>
<feature type="compositionally biased region" description="Polar residues" evidence="1">
    <location>
        <begin position="1296"/>
        <end position="1316"/>
    </location>
</feature>
<dbReference type="InterPro" id="IPR002913">
    <property type="entry name" value="START_lipid-bd_dom"/>
</dbReference>
<feature type="region of interest" description="Disordered" evidence="1">
    <location>
        <begin position="361"/>
        <end position="381"/>
    </location>
</feature>
<sequence length="1823" mass="198102">MHDGITLRQAWYNALNDAQSSFRRLLTSSSSPEWKRIQVPTESSSLNTKGKGRSSIPELSDVIVHRRSSKSEDTVYRVVLDVPTTDDTIPFDAWKSILATPELRQEWDPAVGGAVLLEMLDPTTRISKTNFTLGWPANPRDAVTISRTFNDATTIIDVSTSLPRSSDEPVYLRPSPPYVRSNVKLFAWCIQSLPSTSVQQTASGDTSTRKTSPGRLRITCFWQHDLRALWNIGTVSSLAQQLSAMVLGLLKTAMKRRSRVPLLTGYGNGVAVSRIQFDLNRESLTLEYSIIPEDEDHQSTHSSDNLHGLDELHAIREHRRLTRTVEFTIPLFEGWDIQISTQASSDKVAQLPWSARAYRNSTATTTTTTTTSTTTSTPGSAASDLESLLYRVNHATLLDDHSLLKVQIVIERSASSGLRLNGLPQAVESVEERNPTSYLMSQQMLEDATSTAEISFHTTSSIATGGTTMSGSSGSKTALQPPRPTAGRSATQDKSILSRVRRNYIYFSSLLQEPEAKWKRTTEVRGVSVTQLDSIDPTLVVYKAEATFVGVGLWDLYAAIASPGARPYWDKQHEDAILLEDVNELTELWHFKSRPTWPANPRDAVLLKTVYKSPTTVHIFSFSADEPNLFPNIPQVEATTIRTQVDLQGFAIEALSPTTTLLTLLEQSDPKGWTNKTSIPQQMITTLAGIGEFAIKCGGPPVATRLAGAKATEIRYDHERALFRIEYEVSTGKHSSTSSEISVTNSQSEEGSSLTSTPIIECELRCDMDTWATSLDIVVDPPPQTISCLRRHRLSSGGGGLWLTLTHDAVLASEERLLAIVRRGPGRERGVVMLNGSKVSVDVEELPEAEIKSLSKQKRVKPSRIPLDQPPVLRIIRRRHRDWNGESEEPNGGPPSPTKAETTSTSESRSSTWASAVPKFRSPLGRYFIQAIEQAATSTQQAVAAISPPSSRDSTTYPSSEFPLQYALYALQYLQALHSRSATVSDGWALISDKGFPLHRKLSPEISTSLPVYKGERVIEGISAEEIAAVVTSYDSRKQWDERFVGAHVLEVFAGAGGAHTAFTVSKSSFPFRDRGFYIASMLARGKREGKEGTSDSRSPPLFYVSASFPPDLARAFTTAKYNPYNLPIGRMLIDGWILETLDPYTTENYAIPSTRCTRVVAADYAGSLPAAVNAVSNTTLVKTLLSVEAYMKSIASLPFARLPAMGVLLVDKRDEEYAEASAWMLKRHDESRLLVQTQWTPDDRVYRGILLLNVPAEPASVPSMSPTMSSSPRSDQTKMAPIAGVPSPVPAYPESTGSTLTIRPHSRSVSSSTVTPIRRRMTSTAAAVTGGRSPSSERSLRATSSAFTVRGEVRQATDLLVAEFVVDSKLYPEGYHVRLRSRAHDGSKPISLPSAIVTATATAAAPPTPPPTLSTAAGESEGAAVAAVAVAMLEPPFLPLTYAVHTLPSSPLHSSGLAVDHPPRHLLRLMLPTAQTQMSTLLDPLTGETRAPPPKPQWLLDLGEKGAVIEVEIRPAIQSHAVGSGKKTKEGGSLTTVTIDGVVVKVEGEKESLTSLGREELQDDRVAWMAVLSRHSSECEDDGLPGELRNAIAVAECLLEPNVISGTVAIPKTEEREEIATRDGDGNEESSSTHPQLSPGTPKATTPTIGSSGGGLLLGFFNGYPNSLLRFASGSGSTSNSYAGGQSGNAVSTSIEEGEKIPTSVGMGCSLMGTGKGKKEPEQSDSRGMGMTRPGMGMGIGMGTRMGTRKFTLWTVLIIGLISFLIGSLLRSLISPADFIYVVTDLGEVGEMRGGWREVRRLVEVKYIVGGWDFQIAVVRRH</sequence>
<name>A0AAD4LZB3_9AGAM</name>
<dbReference type="InterPro" id="IPR051213">
    <property type="entry name" value="START_lipid_transfer"/>
</dbReference>
<organism evidence="4 5">
    <name type="scientific">Multifurca ochricompacta</name>
    <dbReference type="NCBI Taxonomy" id="376703"/>
    <lineage>
        <taxon>Eukaryota</taxon>
        <taxon>Fungi</taxon>
        <taxon>Dikarya</taxon>
        <taxon>Basidiomycota</taxon>
        <taxon>Agaricomycotina</taxon>
        <taxon>Agaricomycetes</taxon>
        <taxon>Russulales</taxon>
        <taxon>Russulaceae</taxon>
        <taxon>Multifurca</taxon>
    </lineage>
</organism>
<dbReference type="PANTHER" id="PTHR19308:SF54">
    <property type="entry name" value="START DOMAIN-CONTAINING PROTEIN"/>
    <property type="match status" value="1"/>
</dbReference>